<dbReference type="InterPro" id="IPR045951">
    <property type="entry name" value="DUF6371"/>
</dbReference>
<keyword evidence="3" id="KW-1185">Reference proteome</keyword>
<evidence type="ECO:0000313" key="2">
    <source>
        <dbReference type="EMBL" id="MFD2891182.1"/>
    </source>
</evidence>
<proteinExistence type="predicted"/>
<reference evidence="3" key="1">
    <citation type="journal article" date="2019" name="Int. J. Syst. Evol. Microbiol.">
        <title>The Global Catalogue of Microorganisms (GCM) 10K type strain sequencing project: providing services to taxonomists for standard genome sequencing and annotation.</title>
        <authorList>
            <consortium name="The Broad Institute Genomics Platform"/>
            <consortium name="The Broad Institute Genome Sequencing Center for Infectious Disease"/>
            <person name="Wu L."/>
            <person name="Ma J."/>
        </authorList>
    </citation>
    <scope>NUCLEOTIDE SEQUENCE [LARGE SCALE GENOMIC DNA]</scope>
    <source>
        <strain evidence="3">KCTC 22671</strain>
    </source>
</reference>
<dbReference type="Pfam" id="PF19898">
    <property type="entry name" value="DUF6371"/>
    <property type="match status" value="1"/>
</dbReference>
<feature type="domain" description="DUF6371" evidence="1">
    <location>
        <begin position="108"/>
        <end position="248"/>
    </location>
</feature>
<dbReference type="EMBL" id="JBHUPC010000012">
    <property type="protein sequence ID" value="MFD2891182.1"/>
    <property type="molecule type" value="Genomic_DNA"/>
</dbReference>
<evidence type="ECO:0000313" key="3">
    <source>
        <dbReference type="Proteomes" id="UP001597534"/>
    </source>
</evidence>
<dbReference type="RefSeq" id="WP_379810733.1">
    <property type="nucleotide sequence ID" value="NZ_JBHUPC010000012.1"/>
</dbReference>
<gene>
    <name evidence="2" type="ORF">ACFS5J_04050</name>
</gene>
<evidence type="ECO:0000259" key="1">
    <source>
        <dbReference type="Pfam" id="PF19898"/>
    </source>
</evidence>
<name>A0ABW5YJU6_9FLAO</name>
<dbReference type="Proteomes" id="UP001597534">
    <property type="component" value="Unassembled WGS sequence"/>
</dbReference>
<comment type="caution">
    <text evidence="2">The sequence shown here is derived from an EMBL/GenBank/DDBJ whole genome shotgun (WGS) entry which is preliminary data.</text>
</comment>
<sequence length="305" mass="35080">MLIKNNHKLSFDTKRDYSLITPCCNKKNKDGKFVNYKNLSKKYGYCHSCGIATLPPISNKKKSEYGIIKNNHIHRKNTVATSCNENTIEQKYIPEDEIWKGFHLLPENNLLQYFRKKYGDIKTQDAKEIYAIGTSNDGGTIFWNINIELQVQKNKISYYNEEGRRTNKFKVPFKNEDGYLSCLYGEHLLSYPNYKNSKVVLVESEKTAIDGYINMPQYAWLAYGGINGLTAEKAQVLTSFNVILVPDLSENAVAIAAKKVYELRQQGINISLCDMTEGKSDEELKKEGIYNYDLEDFIRKINIII</sequence>
<accession>A0ABW5YJU6</accession>
<organism evidence="2 3">
    <name type="scientific">Flavobacterium chuncheonense</name>
    <dbReference type="NCBI Taxonomy" id="2026653"/>
    <lineage>
        <taxon>Bacteria</taxon>
        <taxon>Pseudomonadati</taxon>
        <taxon>Bacteroidota</taxon>
        <taxon>Flavobacteriia</taxon>
        <taxon>Flavobacteriales</taxon>
        <taxon>Flavobacteriaceae</taxon>
        <taxon>Flavobacterium</taxon>
    </lineage>
</organism>
<protein>
    <submittedName>
        <fullName evidence="2">DUF6371 domain-containing protein</fullName>
    </submittedName>
</protein>